<dbReference type="Proteomes" id="UP000028826">
    <property type="component" value="Unassembled WGS sequence"/>
</dbReference>
<dbReference type="SUPFAM" id="SSF56645">
    <property type="entry name" value="Acyl-CoA dehydrogenase NM domain-like"/>
    <property type="match status" value="1"/>
</dbReference>
<name>A0A086Y6Y4_9RHOB</name>
<dbReference type="Pfam" id="PF08028">
    <property type="entry name" value="Acyl-CoA_dh_2"/>
    <property type="match status" value="1"/>
</dbReference>
<dbReference type="PIRSF" id="PIRSF016578">
    <property type="entry name" value="HsaA"/>
    <property type="match status" value="1"/>
</dbReference>
<dbReference type="CDD" id="cd00567">
    <property type="entry name" value="ACAD"/>
    <property type="match status" value="1"/>
</dbReference>
<dbReference type="InterPro" id="IPR036250">
    <property type="entry name" value="AcylCo_DH-like_C"/>
</dbReference>
<evidence type="ECO:0000259" key="4">
    <source>
        <dbReference type="Pfam" id="PF02771"/>
    </source>
</evidence>
<evidence type="ECO:0000256" key="1">
    <source>
        <dbReference type="ARBA" id="ARBA00022630"/>
    </source>
</evidence>
<dbReference type="InterPro" id="IPR037069">
    <property type="entry name" value="AcylCoA_DH/ox_N_sf"/>
</dbReference>
<dbReference type="eggNOG" id="COG1960">
    <property type="taxonomic scope" value="Bacteria"/>
</dbReference>
<dbReference type="AlphaFoldDB" id="A0A086Y6Y4"/>
<dbReference type="InterPro" id="IPR009100">
    <property type="entry name" value="AcylCoA_DH/oxidase_NM_dom_sf"/>
</dbReference>
<dbReference type="PANTHER" id="PTHR43831">
    <property type="entry name" value="ISOBUTYRYL-COA DEHYDROGENASE"/>
    <property type="match status" value="1"/>
</dbReference>
<feature type="domain" description="Acyl-CoA dehydrogenase C-terminal" evidence="5">
    <location>
        <begin position="249"/>
        <end position="371"/>
    </location>
</feature>
<feature type="domain" description="Acyl-CoA dehydrogenase/oxidase N-terminal" evidence="4">
    <location>
        <begin position="27"/>
        <end position="95"/>
    </location>
</feature>
<dbReference type="STRING" id="195105.CN97_14980"/>
<feature type="domain" description="Acyl-CoA oxidase/dehydrogenase middle" evidence="3">
    <location>
        <begin position="130"/>
        <end position="220"/>
    </location>
</feature>
<dbReference type="Gene3D" id="1.10.540.10">
    <property type="entry name" value="Acyl-CoA dehydrogenase/oxidase, N-terminal domain"/>
    <property type="match status" value="1"/>
</dbReference>
<dbReference type="InterPro" id="IPR052547">
    <property type="entry name" value="Mito_Isobutyryl-CoADH"/>
</dbReference>
<evidence type="ECO:0000313" key="6">
    <source>
        <dbReference type="EMBL" id="KFI30034.1"/>
    </source>
</evidence>
<dbReference type="PANTHER" id="PTHR43831:SF1">
    <property type="entry name" value="ISOBUTYRYL-COA DEHYDROGENASE, MITOCHONDRIAL"/>
    <property type="match status" value="1"/>
</dbReference>
<evidence type="ECO:0000259" key="3">
    <source>
        <dbReference type="Pfam" id="PF02770"/>
    </source>
</evidence>
<dbReference type="Pfam" id="PF02771">
    <property type="entry name" value="Acyl-CoA_dh_N"/>
    <property type="match status" value="1"/>
</dbReference>
<dbReference type="InterPro" id="IPR046373">
    <property type="entry name" value="Acyl-CoA_Oxase/DH_mid-dom_sf"/>
</dbReference>
<dbReference type="GO" id="GO:0016627">
    <property type="term" value="F:oxidoreductase activity, acting on the CH-CH group of donors"/>
    <property type="evidence" value="ECO:0007669"/>
    <property type="project" value="InterPro"/>
</dbReference>
<proteinExistence type="predicted"/>
<organism evidence="6 7">
    <name type="scientific">Haematobacter massiliensis</name>
    <dbReference type="NCBI Taxonomy" id="195105"/>
    <lineage>
        <taxon>Bacteria</taxon>
        <taxon>Pseudomonadati</taxon>
        <taxon>Pseudomonadota</taxon>
        <taxon>Alphaproteobacteria</taxon>
        <taxon>Rhodobacterales</taxon>
        <taxon>Paracoccaceae</taxon>
        <taxon>Haematobacter</taxon>
    </lineage>
</organism>
<dbReference type="InterPro" id="IPR013107">
    <property type="entry name" value="Acyl-CoA_DH_C"/>
</dbReference>
<dbReference type="InterPro" id="IPR013786">
    <property type="entry name" value="AcylCoA_DH/ox_N"/>
</dbReference>
<comment type="caution">
    <text evidence="6">The sequence shown here is derived from an EMBL/GenBank/DDBJ whole genome shotgun (WGS) entry which is preliminary data.</text>
</comment>
<dbReference type="Gene3D" id="2.40.110.10">
    <property type="entry name" value="Butyryl-CoA Dehydrogenase, subunit A, domain 2"/>
    <property type="match status" value="1"/>
</dbReference>
<dbReference type="GO" id="GO:0050660">
    <property type="term" value="F:flavin adenine dinucleotide binding"/>
    <property type="evidence" value="ECO:0007669"/>
    <property type="project" value="InterPro"/>
</dbReference>
<keyword evidence="2" id="KW-0560">Oxidoreductase</keyword>
<evidence type="ECO:0000313" key="7">
    <source>
        <dbReference type="Proteomes" id="UP000028826"/>
    </source>
</evidence>
<accession>A0A086Y6Y4</accession>
<dbReference type="Gene3D" id="1.20.140.10">
    <property type="entry name" value="Butyryl-CoA Dehydrogenase, subunit A, domain 3"/>
    <property type="match status" value="1"/>
</dbReference>
<evidence type="ECO:0000259" key="5">
    <source>
        <dbReference type="Pfam" id="PF08028"/>
    </source>
</evidence>
<sequence length="388" mass="41071">MISAFPTPASPDATGDHADRAAALGDAFAPWAAEDDRAGAFPTRQFRRLAEERLLGLTAPTAFGGAGAGLGQAVAVIREIGRGDPSAALILAMHYINLATLPKGRWSPALLNTVLRAGARGALINAFRVEPDLGTPLRGGLPATIARRTPTGWSLSGRKIYSTGCEGLTWGLVWARTDEAEPRVGQFLLPLASPGVRIERTWDTLGLRASGSHDVVMEGVQLPLEHAADIRPPAEWGARSDEAAVWGTLLIGAIYTGVAEAARDWIAGFLKERAPANLGHPLADLPRVQEQTGAIAELIATSRRLIDSAARDSDSGSPPTAAEAGLVKHRATENAIAAVERALKLGGNHAIARRNPLERHLRDVLCGRIHSPQEDTILIAAGRITLDR</sequence>
<keyword evidence="1" id="KW-0285">Flavoprotein</keyword>
<dbReference type="EMBL" id="JGYG01000004">
    <property type="protein sequence ID" value="KFI30034.1"/>
    <property type="molecule type" value="Genomic_DNA"/>
</dbReference>
<dbReference type="Pfam" id="PF02770">
    <property type="entry name" value="Acyl-CoA_dh_M"/>
    <property type="match status" value="1"/>
</dbReference>
<reference evidence="6 7" key="1">
    <citation type="submission" date="2014-03" db="EMBL/GenBank/DDBJ databases">
        <title>Genome of Haematobacter massiliensis CCUG 47968.</title>
        <authorList>
            <person name="Wang D."/>
            <person name="Wang G."/>
        </authorList>
    </citation>
    <scope>NUCLEOTIDE SEQUENCE [LARGE SCALE GENOMIC DNA]</scope>
    <source>
        <strain evidence="6 7">CCUG 47968</strain>
    </source>
</reference>
<keyword evidence="7" id="KW-1185">Reference proteome</keyword>
<gene>
    <name evidence="6" type="ORF">CN97_14980</name>
</gene>
<dbReference type="SUPFAM" id="SSF47203">
    <property type="entry name" value="Acyl-CoA dehydrogenase C-terminal domain-like"/>
    <property type="match status" value="1"/>
</dbReference>
<dbReference type="InterPro" id="IPR006091">
    <property type="entry name" value="Acyl-CoA_Oxase/DH_mid-dom"/>
</dbReference>
<evidence type="ECO:0000256" key="2">
    <source>
        <dbReference type="ARBA" id="ARBA00023002"/>
    </source>
</evidence>
<protein>
    <submittedName>
        <fullName evidence="6">Acyl-CoA dehydrogenase</fullName>
    </submittedName>
</protein>